<dbReference type="GeneID" id="173263"/>
<dbReference type="InterPro" id="IPR016024">
    <property type="entry name" value="ARM-type_fold"/>
</dbReference>
<organism evidence="1 2">
    <name type="scientific">Caenorhabditis elegans</name>
    <dbReference type="NCBI Taxonomy" id="6239"/>
    <lineage>
        <taxon>Eukaryota</taxon>
        <taxon>Metazoa</taxon>
        <taxon>Ecdysozoa</taxon>
        <taxon>Nematoda</taxon>
        <taxon>Chromadorea</taxon>
        <taxon>Rhabditida</taxon>
        <taxon>Rhabditina</taxon>
        <taxon>Rhabditomorpha</taxon>
        <taxon>Rhabditoidea</taxon>
        <taxon>Rhabditidae</taxon>
        <taxon>Peloderinae</taxon>
        <taxon>Caenorhabditis</taxon>
    </lineage>
</organism>
<dbReference type="SMR" id="D0FY32"/>
<dbReference type="PANTHER" id="PTHR12904">
    <property type="match status" value="1"/>
</dbReference>
<dbReference type="ExpressionAtlas" id="D0FY32">
    <property type="expression patterns" value="baseline and differential"/>
</dbReference>
<protein>
    <submittedName>
        <fullName evidence="1">Protein zyg-11 homolog B</fullName>
    </submittedName>
</protein>
<dbReference type="OrthoDB" id="433501at2759"/>
<dbReference type="SUPFAM" id="SSF48371">
    <property type="entry name" value="ARM repeat"/>
    <property type="match status" value="1"/>
</dbReference>
<dbReference type="Bgee" id="WBGene00013509">
    <property type="expression patterns" value="Expressed in pharyngeal muscle cell (C elegans) and 3 other cell types or tissues"/>
</dbReference>
<evidence type="ECO:0000313" key="1">
    <source>
        <dbReference type="EMBL" id="CAB04966.2"/>
    </source>
</evidence>
<dbReference type="PANTHER" id="PTHR12904:SF28">
    <property type="entry name" value="ATP SYNTHASE SUBUNIT ALPHA-RELATED"/>
    <property type="match status" value="1"/>
</dbReference>
<dbReference type="Proteomes" id="UP000001940">
    <property type="component" value="Chromosome I"/>
</dbReference>
<dbReference type="Gene3D" id="3.80.10.10">
    <property type="entry name" value="Ribonuclease Inhibitor"/>
    <property type="match status" value="1"/>
</dbReference>
<reference evidence="1 2" key="1">
    <citation type="journal article" date="1998" name="Science">
        <title>Genome sequence of the nematode C. elegans: a platform for investigating biology.</title>
        <authorList>
            <consortium name="The C. elegans sequencing consortium"/>
            <person name="Sulson J.E."/>
            <person name="Waterston R."/>
        </authorList>
    </citation>
    <scope>NUCLEOTIDE SEQUENCE [LARGE SCALE GENOMIC DNA]</scope>
    <source>
        <strain evidence="1 2">Bristol N2</strain>
    </source>
</reference>
<accession>D0FY32</accession>
<dbReference type="AGR" id="WB:WBGene00013509"/>
<dbReference type="KEGG" id="cel:CELE_Y71A12B.12"/>
<dbReference type="AlphaFoldDB" id="D0FY32"/>
<dbReference type="WormBase" id="Y71A12B.12b">
    <property type="protein sequence ID" value="CE35202"/>
    <property type="gene ID" value="WBGene00013509"/>
</dbReference>
<sequence length="586" mass="67196">MTSYSCSWLAETGQQLPWLRSLALCGLKFYKTEFSKIFPSFVNLDCLDISYSNVSNLQGISNLQNLRQLSLRGLEFKRAQDLEELFTLKHLNVLDMSIRLKNALQTNIRVFLSCNKVLPELRFLDLSGNKMDEDQLEELLESHSHLHKIAIYGCGVKAPKNCPIQISYTTTYESTIFAIKHMLRLRRRAELQSCFQDLHSHLKDYHEMGKLYDVERCVYLAVQSMKHLPSMPIFADRLLMDAYYFFYEADCLAEIVIHHSHRVRQDDISFICKELFKNVGRNLTANVRTERICNAIISLFSKGASLDKSRLQELALNCMHALESTDQAAHDLATRILGSCLNESNLEVMFSIGDVNPTAKPVGLNFLNAVVRRDDVEICKLVAEKVSMRTYNKKEKCMQYINHGAMDVLISALGRFDSEPLHIAILGIVRDLVVMAPYNTLPKIFTFIQFRTFQVLLKTWTSDRAYLVLSILALRLNHSDSSTECVFKKCADELLKKQFPYLLATKISVDVDIYFTNGIVQNILQVSDDVGLTLWALLTIKIFAQKSPQSSQTIRNSNFFHFIQKPRILSEAVNMASENVRFLFNW</sequence>
<keyword evidence="2" id="KW-1185">Reference proteome</keyword>
<dbReference type="HOGENOM" id="CLU_022099_0_0_1"/>
<evidence type="ECO:0000313" key="2">
    <source>
        <dbReference type="Proteomes" id="UP000001940"/>
    </source>
</evidence>
<gene>
    <name evidence="1" type="ORF">CELE_Y71A12B.12</name>
    <name evidence="1 3" type="ORF">Y71A12B.12</name>
</gene>
<dbReference type="InterPro" id="IPR051341">
    <property type="entry name" value="Zyg-11_UBL_adapter"/>
</dbReference>
<dbReference type="SUPFAM" id="SSF52058">
    <property type="entry name" value="L domain-like"/>
    <property type="match status" value="1"/>
</dbReference>
<evidence type="ECO:0000313" key="3">
    <source>
        <dbReference type="WormBase" id="Y71A12B.12b"/>
    </source>
</evidence>
<dbReference type="InterPro" id="IPR032675">
    <property type="entry name" value="LRR_dom_sf"/>
</dbReference>
<proteinExistence type="predicted"/>
<dbReference type="RefSeq" id="NP_001040709.1">
    <property type="nucleotide sequence ID" value="NM_001047244.1"/>
</dbReference>
<dbReference type="CTD" id="173263"/>
<name>D0FY32_CAEEL</name>
<dbReference type="EMBL" id="BX284601">
    <property type="protein sequence ID" value="CAB04966.2"/>
    <property type="molecule type" value="Genomic_DNA"/>
</dbReference>